<dbReference type="EMBL" id="GL883008">
    <property type="protein sequence ID" value="EGG23378.1"/>
    <property type="molecule type" value="Genomic_DNA"/>
</dbReference>
<dbReference type="Gene3D" id="1.10.510.10">
    <property type="entry name" value="Transferase(Phosphotransferase) domain 1"/>
    <property type="match status" value="1"/>
</dbReference>
<feature type="compositionally biased region" description="Polar residues" evidence="1">
    <location>
        <begin position="113"/>
        <end position="122"/>
    </location>
</feature>
<dbReference type="GO" id="GO:0016301">
    <property type="term" value="F:kinase activity"/>
    <property type="evidence" value="ECO:0007669"/>
    <property type="project" value="UniProtKB-KW"/>
</dbReference>
<dbReference type="AlphaFoldDB" id="F4PLF6"/>
<evidence type="ECO:0000313" key="3">
    <source>
        <dbReference type="Proteomes" id="UP000007797"/>
    </source>
</evidence>
<dbReference type="SUPFAM" id="SSF56112">
    <property type="entry name" value="Protein kinase-like (PK-like)"/>
    <property type="match status" value="1"/>
</dbReference>
<protein>
    <submittedName>
        <fullName evidence="2">Protein serine/threonine kinase</fullName>
    </submittedName>
</protein>
<feature type="compositionally biased region" description="Low complexity" evidence="1">
    <location>
        <begin position="146"/>
        <end position="175"/>
    </location>
</feature>
<proteinExistence type="predicted"/>
<organism evidence="2 3">
    <name type="scientific">Cavenderia fasciculata</name>
    <name type="common">Slime mold</name>
    <name type="synonym">Dictyostelium fasciculatum</name>
    <dbReference type="NCBI Taxonomy" id="261658"/>
    <lineage>
        <taxon>Eukaryota</taxon>
        <taxon>Amoebozoa</taxon>
        <taxon>Evosea</taxon>
        <taxon>Eumycetozoa</taxon>
        <taxon>Dictyostelia</taxon>
        <taxon>Acytosteliales</taxon>
        <taxon>Cavenderiaceae</taxon>
        <taxon>Cavenderia</taxon>
    </lineage>
</organism>
<evidence type="ECO:0000256" key="1">
    <source>
        <dbReference type="SAM" id="MobiDB-lite"/>
    </source>
</evidence>
<dbReference type="InterPro" id="IPR011009">
    <property type="entry name" value="Kinase-like_dom_sf"/>
</dbReference>
<dbReference type="GeneID" id="14875340"/>
<feature type="compositionally biased region" description="Low complexity" evidence="1">
    <location>
        <begin position="200"/>
        <end position="214"/>
    </location>
</feature>
<feature type="compositionally biased region" description="Low complexity" evidence="1">
    <location>
        <begin position="123"/>
        <end position="136"/>
    </location>
</feature>
<dbReference type="STRING" id="1054147.F4PLF6"/>
<keyword evidence="3" id="KW-1185">Reference proteome</keyword>
<evidence type="ECO:0000313" key="2">
    <source>
        <dbReference type="EMBL" id="EGG23378.1"/>
    </source>
</evidence>
<gene>
    <name evidence="2" type="ORF">DFA_05510</name>
</gene>
<dbReference type="KEGG" id="dfa:DFA_05510"/>
<dbReference type="Proteomes" id="UP000007797">
    <property type="component" value="Unassembled WGS sequence"/>
</dbReference>
<feature type="region of interest" description="Disordered" evidence="1">
    <location>
        <begin position="103"/>
        <end position="214"/>
    </location>
</feature>
<accession>F4PLF6</accession>
<dbReference type="RefSeq" id="XP_004361229.1">
    <property type="nucleotide sequence ID" value="XM_004361172.1"/>
</dbReference>
<sequence>MPHFPSRLRSVFKNFSEDFLELLEGLLTLNPKKRLTAAQALQSPFFTNEPLPFEAEKMPNYQPIHVLEAIQKRVQQQAQQQAQPAQTAPQVQQQQQQQVITPVKQTQPAQADAFSNTTKQLPTTTASSAASTTTTTIKPSISNNLPTITTTTPPTITIKPTEQPKPQQQQELIKPTTISQQQQEPTKISSSATTTPNILSQQNSPVNTNNNSNGNCHLKRSYDLVNDLNNYCTATDSEEEEECDCQVVEIDTDIEVEVDEDFYDDSDYYTEDEEEDSCTDSECEFNYITSRAIQTFAAQQPQFEDSVNPFLQPPKKQRTTSSFSSSFDVDVPIHLV</sequence>
<keyword evidence="2" id="KW-0418">Kinase</keyword>
<reference evidence="3" key="1">
    <citation type="journal article" date="2011" name="Genome Res.">
        <title>Phylogeny-wide analysis of social amoeba genomes highlights ancient origins for complex intercellular communication.</title>
        <authorList>
            <person name="Heidel A.J."/>
            <person name="Lawal H.M."/>
            <person name="Felder M."/>
            <person name="Schilde C."/>
            <person name="Helps N.R."/>
            <person name="Tunggal B."/>
            <person name="Rivero F."/>
            <person name="John U."/>
            <person name="Schleicher M."/>
            <person name="Eichinger L."/>
            <person name="Platzer M."/>
            <person name="Noegel A.A."/>
            <person name="Schaap P."/>
            <person name="Gloeckner G."/>
        </authorList>
    </citation>
    <scope>NUCLEOTIDE SEQUENCE [LARGE SCALE GENOMIC DNA]</scope>
    <source>
        <strain evidence="3">SH3</strain>
    </source>
</reference>
<keyword evidence="2" id="KW-0808">Transferase</keyword>
<feature type="compositionally biased region" description="Polar residues" evidence="1">
    <location>
        <begin position="176"/>
        <end position="199"/>
    </location>
</feature>
<name>F4PLF6_CACFS</name>